<proteinExistence type="predicted"/>
<evidence type="ECO:0000313" key="3">
    <source>
        <dbReference type="EMBL" id="KAK7756465.1"/>
    </source>
</evidence>
<dbReference type="PANTHER" id="PTHR47795">
    <property type="entry name" value="UBIQUITIN AND WLM DOMAIN-CONTAINING METALLOPROTEASE SPCC1442.07C"/>
    <property type="match status" value="1"/>
</dbReference>
<feature type="compositionally biased region" description="Basic and acidic residues" evidence="1">
    <location>
        <begin position="340"/>
        <end position="354"/>
    </location>
</feature>
<organism evidence="3 4">
    <name type="scientific">Diatrype stigma</name>
    <dbReference type="NCBI Taxonomy" id="117547"/>
    <lineage>
        <taxon>Eukaryota</taxon>
        <taxon>Fungi</taxon>
        <taxon>Dikarya</taxon>
        <taxon>Ascomycota</taxon>
        <taxon>Pezizomycotina</taxon>
        <taxon>Sordariomycetes</taxon>
        <taxon>Xylariomycetidae</taxon>
        <taxon>Xylariales</taxon>
        <taxon>Diatrypaceae</taxon>
        <taxon>Diatrype</taxon>
    </lineage>
</organism>
<protein>
    <recommendedName>
        <fullName evidence="2">WLM domain-containing protein</fullName>
    </recommendedName>
</protein>
<sequence length="378" mass="41084">MEDREQEQQSSSASASSSPPDTIAIAITHHGQQHILHFDPEATITDLARRVEETLFIPTANQKLLVPKLGLLKAAALPDPALRLAGHLTDKKIALMGTSSAEIASLHAASQEAAAQAERIASARQQQRRNAPKAWPSSSSRRSQEEESTYTFAALRALPHLPDPGRSLAFLERLRRDPGIRAAMRAHRFRVGLLTEMDPAAYTEATHEGTTRILGLNRNAGEAIELRLRTDAYDGYRDYRTIRRTLCHELAHNVHGPHDRSFWDLCHQIEREVDRASAWKERGGRAVGGDDAVYYEPVGGASEEVAYDHGGWTGGEFVLGGGGSGAGGSGSGSGSGGTISRREIIAKAAEERIKMMANSQQKQRQKQDERDGDSGSSA</sequence>
<dbReference type="EMBL" id="JAKJXP020000007">
    <property type="protein sequence ID" value="KAK7756465.1"/>
    <property type="molecule type" value="Genomic_DNA"/>
</dbReference>
<dbReference type="SUPFAM" id="SSF54236">
    <property type="entry name" value="Ubiquitin-like"/>
    <property type="match status" value="1"/>
</dbReference>
<comment type="caution">
    <text evidence="3">The sequence shown here is derived from an EMBL/GenBank/DDBJ whole genome shotgun (WGS) entry which is preliminary data.</text>
</comment>
<feature type="compositionally biased region" description="Basic and acidic residues" evidence="1">
    <location>
        <begin position="365"/>
        <end position="378"/>
    </location>
</feature>
<evidence type="ECO:0000259" key="2">
    <source>
        <dbReference type="PROSITE" id="PS51397"/>
    </source>
</evidence>
<dbReference type="Pfam" id="PF08325">
    <property type="entry name" value="WLM"/>
    <property type="match status" value="1"/>
</dbReference>
<feature type="domain" description="WLM" evidence="2">
    <location>
        <begin position="143"/>
        <end position="354"/>
    </location>
</feature>
<keyword evidence="4" id="KW-1185">Reference proteome</keyword>
<evidence type="ECO:0000256" key="1">
    <source>
        <dbReference type="SAM" id="MobiDB-lite"/>
    </source>
</evidence>
<feature type="compositionally biased region" description="Gly residues" evidence="1">
    <location>
        <begin position="323"/>
        <end position="337"/>
    </location>
</feature>
<reference evidence="3 4" key="1">
    <citation type="submission" date="2024-02" db="EMBL/GenBank/DDBJ databases">
        <title>De novo assembly and annotation of 12 fungi associated with fruit tree decline syndrome in Ontario, Canada.</title>
        <authorList>
            <person name="Sulman M."/>
            <person name="Ellouze W."/>
            <person name="Ilyukhin E."/>
        </authorList>
    </citation>
    <scope>NUCLEOTIDE SEQUENCE [LARGE SCALE GENOMIC DNA]</scope>
    <source>
        <strain evidence="3 4">M11/M66-122</strain>
    </source>
</reference>
<feature type="compositionally biased region" description="Low complexity" evidence="1">
    <location>
        <begin position="8"/>
        <end position="18"/>
    </location>
</feature>
<feature type="compositionally biased region" description="Low complexity" evidence="1">
    <location>
        <begin position="116"/>
        <end position="125"/>
    </location>
</feature>
<dbReference type="InterPro" id="IPR029071">
    <property type="entry name" value="Ubiquitin-like_domsf"/>
</dbReference>
<name>A0AAN9UVY3_9PEZI</name>
<dbReference type="AlphaFoldDB" id="A0AAN9UVY3"/>
<evidence type="ECO:0000313" key="4">
    <source>
        <dbReference type="Proteomes" id="UP001320420"/>
    </source>
</evidence>
<dbReference type="InterPro" id="IPR013536">
    <property type="entry name" value="WLM_dom"/>
</dbReference>
<feature type="region of interest" description="Disordered" evidence="1">
    <location>
        <begin position="323"/>
        <end position="378"/>
    </location>
</feature>
<feature type="region of interest" description="Disordered" evidence="1">
    <location>
        <begin position="1"/>
        <end position="21"/>
    </location>
</feature>
<dbReference type="Proteomes" id="UP001320420">
    <property type="component" value="Unassembled WGS sequence"/>
</dbReference>
<gene>
    <name evidence="3" type="ORF">SLS62_001691</name>
</gene>
<dbReference type="PANTHER" id="PTHR47795:SF1">
    <property type="entry name" value="DNA-DEPENDENT METALLOPROTEASE WSS1 HOMOLOG 2"/>
    <property type="match status" value="1"/>
</dbReference>
<dbReference type="Gene3D" id="3.10.20.90">
    <property type="entry name" value="Phosphatidylinositol 3-kinase Catalytic Subunit, Chain A, domain 1"/>
    <property type="match status" value="1"/>
</dbReference>
<dbReference type="PROSITE" id="PS51397">
    <property type="entry name" value="WLM"/>
    <property type="match status" value="1"/>
</dbReference>
<dbReference type="GO" id="GO:0070628">
    <property type="term" value="F:proteasome binding"/>
    <property type="evidence" value="ECO:0007669"/>
    <property type="project" value="TreeGrafter"/>
</dbReference>
<accession>A0AAN9UVY3</accession>
<feature type="region of interest" description="Disordered" evidence="1">
    <location>
        <begin position="116"/>
        <end position="148"/>
    </location>
</feature>